<dbReference type="EMBL" id="PDNB01000138">
    <property type="protein sequence ID" value="PGH04308.1"/>
    <property type="molecule type" value="Genomic_DNA"/>
</dbReference>
<name>A0A2B7X6L7_9EURO</name>
<dbReference type="Proteomes" id="UP000223968">
    <property type="component" value="Unassembled WGS sequence"/>
</dbReference>
<organism evidence="2 3">
    <name type="scientific">Helicocarpus griseus UAMH5409</name>
    <dbReference type="NCBI Taxonomy" id="1447875"/>
    <lineage>
        <taxon>Eukaryota</taxon>
        <taxon>Fungi</taxon>
        <taxon>Dikarya</taxon>
        <taxon>Ascomycota</taxon>
        <taxon>Pezizomycotina</taxon>
        <taxon>Eurotiomycetes</taxon>
        <taxon>Eurotiomycetidae</taxon>
        <taxon>Onygenales</taxon>
        <taxon>Ajellomycetaceae</taxon>
        <taxon>Helicocarpus</taxon>
    </lineage>
</organism>
<reference evidence="2 3" key="1">
    <citation type="submission" date="2017-10" db="EMBL/GenBank/DDBJ databases">
        <title>Comparative genomics in systemic dimorphic fungi from Ajellomycetaceae.</title>
        <authorList>
            <person name="Munoz J.F."/>
            <person name="Mcewen J.G."/>
            <person name="Clay O.K."/>
            <person name="Cuomo C.A."/>
        </authorList>
    </citation>
    <scope>NUCLEOTIDE SEQUENCE [LARGE SCALE GENOMIC DNA]</scope>
    <source>
        <strain evidence="2 3">UAMH5409</strain>
    </source>
</reference>
<sequence length="209" mass="23067">MPTTRRRSGNPSQSTLSFGAQHKVSKPTSTSSLTGKKGAKNVNSPVTELRQRSTSGSASPAPASVTSPVPEAQLPAEVEPEQKPVAPSLRSENVVAEQARVEVRLPESEEDKRAEALTEKDIRSYWQAEEDSRIAPRVHQENLTMHEKILRHFDLSNQYGPCIGIARIKRWRRAQLLGLNPPIEVLAVLLKDEAKGVANEKAYIDELMS</sequence>
<accession>A0A2B7X6L7</accession>
<feature type="region of interest" description="Disordered" evidence="1">
    <location>
        <begin position="1"/>
        <end position="91"/>
    </location>
</feature>
<dbReference type="GO" id="GO:0003887">
    <property type="term" value="F:DNA-directed DNA polymerase activity"/>
    <property type="evidence" value="ECO:0007669"/>
    <property type="project" value="TreeGrafter"/>
</dbReference>
<proteinExistence type="predicted"/>
<dbReference type="InterPro" id="IPR007218">
    <property type="entry name" value="DNA_pol_delta_4"/>
</dbReference>
<evidence type="ECO:0008006" key="4">
    <source>
        <dbReference type="Google" id="ProtNLM"/>
    </source>
</evidence>
<evidence type="ECO:0000313" key="2">
    <source>
        <dbReference type="EMBL" id="PGH04308.1"/>
    </source>
</evidence>
<dbReference type="PANTHER" id="PTHR14303:SF0">
    <property type="entry name" value="DNA POLYMERASE DELTA SUBUNIT 4"/>
    <property type="match status" value="1"/>
</dbReference>
<feature type="compositionally biased region" description="Polar residues" evidence="1">
    <location>
        <begin position="9"/>
        <end position="18"/>
    </location>
</feature>
<comment type="caution">
    <text evidence="2">The sequence shown here is derived from an EMBL/GenBank/DDBJ whole genome shotgun (WGS) entry which is preliminary data.</text>
</comment>
<evidence type="ECO:0000256" key="1">
    <source>
        <dbReference type="SAM" id="MobiDB-lite"/>
    </source>
</evidence>
<dbReference type="OrthoDB" id="337486at2759"/>
<dbReference type="STRING" id="1447875.A0A2B7X6L7"/>
<dbReference type="Pfam" id="PF04081">
    <property type="entry name" value="DNA_pol_delta_4"/>
    <property type="match status" value="1"/>
</dbReference>
<evidence type="ECO:0000313" key="3">
    <source>
        <dbReference type="Proteomes" id="UP000223968"/>
    </source>
</evidence>
<dbReference type="PANTHER" id="PTHR14303">
    <property type="entry name" value="DNA POLYMERASE DELTA SUBUNIT 4"/>
    <property type="match status" value="1"/>
</dbReference>
<keyword evidence="3" id="KW-1185">Reference proteome</keyword>
<protein>
    <recommendedName>
        <fullName evidence="4">DNA polymerase delta subunit 4</fullName>
    </recommendedName>
</protein>
<feature type="compositionally biased region" description="Low complexity" evidence="1">
    <location>
        <begin position="53"/>
        <end position="72"/>
    </location>
</feature>
<gene>
    <name evidence="2" type="ORF">AJ79_07156</name>
</gene>
<dbReference type="GO" id="GO:0043625">
    <property type="term" value="C:delta DNA polymerase complex"/>
    <property type="evidence" value="ECO:0007669"/>
    <property type="project" value="TreeGrafter"/>
</dbReference>
<dbReference type="GO" id="GO:0006261">
    <property type="term" value="P:DNA-templated DNA replication"/>
    <property type="evidence" value="ECO:0007669"/>
    <property type="project" value="TreeGrafter"/>
</dbReference>
<dbReference type="AlphaFoldDB" id="A0A2B7X6L7"/>
<dbReference type="GO" id="GO:0000731">
    <property type="term" value="P:DNA synthesis involved in DNA repair"/>
    <property type="evidence" value="ECO:0007669"/>
    <property type="project" value="InterPro"/>
</dbReference>